<organism evidence="9 10">
    <name type="scientific">Chryseobacterium suipulveris</name>
    <dbReference type="NCBI Taxonomy" id="2929800"/>
    <lineage>
        <taxon>Bacteria</taxon>
        <taxon>Pseudomonadati</taxon>
        <taxon>Bacteroidota</taxon>
        <taxon>Flavobacteriia</taxon>
        <taxon>Flavobacteriales</taxon>
        <taxon>Weeksellaceae</taxon>
        <taxon>Chryseobacterium group</taxon>
        <taxon>Chryseobacterium</taxon>
    </lineage>
</organism>
<comment type="cofactor">
    <cofactor evidence="1">
        <name>Mg(2+)</name>
        <dbReference type="ChEBI" id="CHEBI:18420"/>
    </cofactor>
</comment>
<evidence type="ECO:0000313" key="10">
    <source>
        <dbReference type="Proteomes" id="UP000831460"/>
    </source>
</evidence>
<dbReference type="InterPro" id="IPR050556">
    <property type="entry name" value="Type_II_TA_system_RNase"/>
</dbReference>
<evidence type="ECO:0000313" key="9">
    <source>
        <dbReference type="EMBL" id="UOE41002.1"/>
    </source>
</evidence>
<keyword evidence="2" id="KW-1277">Toxin-antitoxin system</keyword>
<reference evidence="9 10" key="1">
    <citation type="submission" date="2022-03" db="EMBL/GenBank/DDBJ databases">
        <title>Chryseobacterium sp. isolated from particulate matters in swine house.</title>
        <authorList>
            <person name="Won M."/>
            <person name="Kim S.-J."/>
            <person name="Kwon S.-W."/>
        </authorList>
    </citation>
    <scope>NUCLEOTIDE SEQUENCE [LARGE SCALE GENOMIC DNA]</scope>
    <source>
        <strain evidence="9 10">SC2-2</strain>
    </source>
</reference>
<dbReference type="Proteomes" id="UP000831460">
    <property type="component" value="Chromosome"/>
</dbReference>
<keyword evidence="6" id="KW-0460">Magnesium</keyword>
<comment type="similarity">
    <text evidence="7">Belongs to the PINc/VapC protein family.</text>
</comment>
<evidence type="ECO:0000256" key="1">
    <source>
        <dbReference type="ARBA" id="ARBA00001946"/>
    </source>
</evidence>
<evidence type="ECO:0000259" key="8">
    <source>
        <dbReference type="Pfam" id="PF01850"/>
    </source>
</evidence>
<dbReference type="EMBL" id="CP094532">
    <property type="protein sequence ID" value="UOE41002.1"/>
    <property type="molecule type" value="Genomic_DNA"/>
</dbReference>
<evidence type="ECO:0000256" key="6">
    <source>
        <dbReference type="ARBA" id="ARBA00022842"/>
    </source>
</evidence>
<keyword evidence="4" id="KW-0479">Metal-binding</keyword>
<feature type="domain" description="PIN" evidence="8">
    <location>
        <begin position="5"/>
        <end position="87"/>
    </location>
</feature>
<name>A0ABY4BP77_9FLAO</name>
<evidence type="ECO:0000256" key="3">
    <source>
        <dbReference type="ARBA" id="ARBA00022722"/>
    </source>
</evidence>
<evidence type="ECO:0000256" key="2">
    <source>
        <dbReference type="ARBA" id="ARBA00022649"/>
    </source>
</evidence>
<protein>
    <submittedName>
        <fullName evidence="9">PIN domain-containing protein</fullName>
    </submittedName>
</protein>
<dbReference type="PANTHER" id="PTHR33653:SF1">
    <property type="entry name" value="RIBONUCLEASE VAPC2"/>
    <property type="match status" value="1"/>
</dbReference>
<keyword evidence="5" id="KW-0378">Hydrolase</keyword>
<evidence type="ECO:0000256" key="5">
    <source>
        <dbReference type="ARBA" id="ARBA00022801"/>
    </source>
</evidence>
<evidence type="ECO:0000256" key="4">
    <source>
        <dbReference type="ARBA" id="ARBA00022723"/>
    </source>
</evidence>
<evidence type="ECO:0000256" key="7">
    <source>
        <dbReference type="ARBA" id="ARBA00038093"/>
    </source>
</evidence>
<proteinExistence type="inferred from homology"/>
<sequence length="102" mass="11578">MLKQIGEENIAISDITTAEIFFGARDRKDLIFLEKQLQQIAKLAVNESTSKLAVELIIKYSLSDRLSLADAFIASTAIQYDFPLFTLKDFRYIDGLQLYPSL</sequence>
<keyword evidence="10" id="KW-1185">Reference proteome</keyword>
<dbReference type="SUPFAM" id="SSF88723">
    <property type="entry name" value="PIN domain-like"/>
    <property type="match status" value="1"/>
</dbReference>
<dbReference type="InterPro" id="IPR029060">
    <property type="entry name" value="PIN-like_dom_sf"/>
</dbReference>
<dbReference type="RefSeq" id="WP_243549223.1">
    <property type="nucleotide sequence ID" value="NZ_CP094532.1"/>
</dbReference>
<dbReference type="InterPro" id="IPR002716">
    <property type="entry name" value="PIN_dom"/>
</dbReference>
<accession>A0ABY4BP77</accession>
<dbReference type="Gene3D" id="3.40.50.1010">
    <property type="entry name" value="5'-nuclease"/>
    <property type="match status" value="1"/>
</dbReference>
<gene>
    <name evidence="9" type="ORF">MTP09_14025</name>
</gene>
<keyword evidence="3" id="KW-0540">Nuclease</keyword>
<dbReference type="Pfam" id="PF01850">
    <property type="entry name" value="PIN"/>
    <property type="match status" value="1"/>
</dbReference>
<dbReference type="PANTHER" id="PTHR33653">
    <property type="entry name" value="RIBONUCLEASE VAPC2"/>
    <property type="match status" value="1"/>
</dbReference>